<gene>
    <name evidence="1" type="primary">Zbed4_21</name>
    <name evidence="1" type="ORF">N1851_034008</name>
</gene>
<evidence type="ECO:0000313" key="1">
    <source>
        <dbReference type="EMBL" id="KAK0131292.1"/>
    </source>
</evidence>
<name>A0AA47M093_MERPO</name>
<sequence length="95" mass="10709">MVLIQVVEQGGFKQLVNMLDPRYTVPGRKYFSETALPNLYDSCRQTLMNELQKVPHCNNDGVAGLLLATRHLSGFPWGPPTQDMGRCSRCLLESR</sequence>
<organism evidence="1 2">
    <name type="scientific">Merluccius polli</name>
    <name type="common">Benguela hake</name>
    <name type="synonym">Merluccius cadenati</name>
    <dbReference type="NCBI Taxonomy" id="89951"/>
    <lineage>
        <taxon>Eukaryota</taxon>
        <taxon>Metazoa</taxon>
        <taxon>Chordata</taxon>
        <taxon>Craniata</taxon>
        <taxon>Vertebrata</taxon>
        <taxon>Euteleostomi</taxon>
        <taxon>Actinopterygii</taxon>
        <taxon>Neopterygii</taxon>
        <taxon>Teleostei</taxon>
        <taxon>Neoteleostei</taxon>
        <taxon>Acanthomorphata</taxon>
        <taxon>Zeiogadaria</taxon>
        <taxon>Gadariae</taxon>
        <taxon>Gadiformes</taxon>
        <taxon>Gadoidei</taxon>
        <taxon>Merlucciidae</taxon>
        <taxon>Merluccius</taxon>
    </lineage>
</organism>
<reference evidence="1" key="1">
    <citation type="journal article" date="2023" name="Front. Mar. Sci.">
        <title>A new Merluccius polli reference genome to investigate the effects of global change in West African waters.</title>
        <authorList>
            <person name="Mateo J.L."/>
            <person name="Blanco-Fernandez C."/>
            <person name="Garcia-Vazquez E."/>
            <person name="Machado-Schiaffino G."/>
        </authorList>
    </citation>
    <scope>NUCLEOTIDE SEQUENCE</scope>
    <source>
        <strain evidence="1">C29</strain>
        <tissue evidence="1">Fin</tissue>
    </source>
</reference>
<dbReference type="EMBL" id="JAOPHQ010006552">
    <property type="protein sequence ID" value="KAK0131292.1"/>
    <property type="molecule type" value="Genomic_DNA"/>
</dbReference>
<evidence type="ECO:0000313" key="2">
    <source>
        <dbReference type="Proteomes" id="UP001174136"/>
    </source>
</evidence>
<accession>A0AA47M093</accession>
<protein>
    <submittedName>
        <fullName evidence="1">Zinc finger BED domain-containing protein 4</fullName>
    </submittedName>
</protein>
<proteinExistence type="predicted"/>
<dbReference type="Proteomes" id="UP001174136">
    <property type="component" value="Unassembled WGS sequence"/>
</dbReference>
<keyword evidence="2" id="KW-1185">Reference proteome</keyword>
<comment type="caution">
    <text evidence="1">The sequence shown here is derived from an EMBL/GenBank/DDBJ whole genome shotgun (WGS) entry which is preliminary data.</text>
</comment>
<dbReference type="AlphaFoldDB" id="A0AA47M093"/>